<sequence>MKRERERTSERENVETEQVLLSCSAGPVSATFSLVSQQSQHSSYQREPDIHTPRFPGGKEIMRAVPHKRAASTYSPQIKQQSLVREEKRERFGCFKWECRLTGFCCF</sequence>
<evidence type="ECO:0000313" key="2">
    <source>
        <dbReference type="Proteomes" id="UP001558613"/>
    </source>
</evidence>
<proteinExistence type="predicted"/>
<dbReference type="EMBL" id="JAYMGO010000007">
    <property type="protein sequence ID" value="KAL1271087.1"/>
    <property type="molecule type" value="Genomic_DNA"/>
</dbReference>
<dbReference type="Proteomes" id="UP001558613">
    <property type="component" value="Unassembled WGS sequence"/>
</dbReference>
<evidence type="ECO:0000313" key="1">
    <source>
        <dbReference type="EMBL" id="KAL1271087.1"/>
    </source>
</evidence>
<reference evidence="1 2" key="1">
    <citation type="submission" date="2023-09" db="EMBL/GenBank/DDBJ databases">
        <authorList>
            <person name="Wang M."/>
        </authorList>
    </citation>
    <scope>NUCLEOTIDE SEQUENCE [LARGE SCALE GENOMIC DNA]</scope>
    <source>
        <strain evidence="1">GT-2023</strain>
        <tissue evidence="1">Liver</tissue>
    </source>
</reference>
<comment type="caution">
    <text evidence="1">The sequence shown here is derived from an EMBL/GenBank/DDBJ whole genome shotgun (WGS) entry which is preliminary data.</text>
</comment>
<gene>
    <name evidence="1" type="ORF">QQF64_030103</name>
</gene>
<name>A0ABR3N2J5_9TELE</name>
<organism evidence="1 2">
    <name type="scientific">Cirrhinus molitorella</name>
    <name type="common">mud carp</name>
    <dbReference type="NCBI Taxonomy" id="172907"/>
    <lineage>
        <taxon>Eukaryota</taxon>
        <taxon>Metazoa</taxon>
        <taxon>Chordata</taxon>
        <taxon>Craniata</taxon>
        <taxon>Vertebrata</taxon>
        <taxon>Euteleostomi</taxon>
        <taxon>Actinopterygii</taxon>
        <taxon>Neopterygii</taxon>
        <taxon>Teleostei</taxon>
        <taxon>Ostariophysi</taxon>
        <taxon>Cypriniformes</taxon>
        <taxon>Cyprinidae</taxon>
        <taxon>Labeoninae</taxon>
        <taxon>Labeonini</taxon>
        <taxon>Cirrhinus</taxon>
    </lineage>
</organism>
<keyword evidence="2" id="KW-1185">Reference proteome</keyword>
<protein>
    <submittedName>
        <fullName evidence="1">Uncharacterized protein</fullName>
    </submittedName>
</protein>
<accession>A0ABR3N2J5</accession>